<evidence type="ECO:0000313" key="2">
    <source>
        <dbReference type="EMBL" id="KAJ6436657.1"/>
    </source>
</evidence>
<evidence type="ECO:0000256" key="1">
    <source>
        <dbReference type="SAM" id="MobiDB-lite"/>
    </source>
</evidence>
<comment type="caution">
    <text evidence="2">The sequence shown here is derived from an EMBL/GenBank/DDBJ whole genome shotgun (WGS) entry which is preliminary data.</text>
</comment>
<dbReference type="AlphaFoldDB" id="A0AB34FCD5"/>
<gene>
    <name evidence="2" type="ORF">O9K51_10775</name>
</gene>
<reference evidence="2" key="1">
    <citation type="submission" date="2023-01" db="EMBL/GenBank/DDBJ databases">
        <title>The growth and conidiation of Purpureocillium lavendulum are regulated by nitrogen source and histone H3K14 acetylation.</title>
        <authorList>
            <person name="Tang P."/>
            <person name="Han J."/>
            <person name="Zhang C."/>
            <person name="Tang P."/>
            <person name="Qi F."/>
            <person name="Zhang K."/>
            <person name="Liang L."/>
        </authorList>
    </citation>
    <scope>NUCLEOTIDE SEQUENCE</scope>
    <source>
        <strain evidence="2">YMF1.00683</strain>
    </source>
</reference>
<proteinExistence type="predicted"/>
<sequence length="90" mass="9575">MPAIVAMSALGIGFDYPHVRNGRAGGEGALAESTVLLSAAWEPRSEGRPSADADSISLFLTQQHCSRGVMNPASDDTTERATTYGTRHRK</sequence>
<feature type="compositionally biased region" description="Polar residues" evidence="1">
    <location>
        <begin position="80"/>
        <end position="90"/>
    </location>
</feature>
<organism evidence="2 3">
    <name type="scientific">Purpureocillium lavendulum</name>
    <dbReference type="NCBI Taxonomy" id="1247861"/>
    <lineage>
        <taxon>Eukaryota</taxon>
        <taxon>Fungi</taxon>
        <taxon>Dikarya</taxon>
        <taxon>Ascomycota</taxon>
        <taxon>Pezizomycotina</taxon>
        <taxon>Sordariomycetes</taxon>
        <taxon>Hypocreomycetidae</taxon>
        <taxon>Hypocreales</taxon>
        <taxon>Ophiocordycipitaceae</taxon>
        <taxon>Purpureocillium</taxon>
    </lineage>
</organism>
<feature type="region of interest" description="Disordered" evidence="1">
    <location>
        <begin position="68"/>
        <end position="90"/>
    </location>
</feature>
<accession>A0AB34FCD5</accession>
<keyword evidence="3" id="KW-1185">Reference proteome</keyword>
<dbReference type="EMBL" id="JAQHRD010000018">
    <property type="protein sequence ID" value="KAJ6436657.1"/>
    <property type="molecule type" value="Genomic_DNA"/>
</dbReference>
<dbReference type="Proteomes" id="UP001163105">
    <property type="component" value="Unassembled WGS sequence"/>
</dbReference>
<protein>
    <submittedName>
        <fullName evidence="2">Uncharacterized protein</fullName>
    </submittedName>
</protein>
<evidence type="ECO:0000313" key="3">
    <source>
        <dbReference type="Proteomes" id="UP001163105"/>
    </source>
</evidence>
<name>A0AB34FCD5_9HYPO</name>